<gene>
    <name evidence="1" type="ORF">ERS852420_00682</name>
</gene>
<evidence type="ECO:0000313" key="2">
    <source>
        <dbReference type="Proteomes" id="UP000095495"/>
    </source>
</evidence>
<accession>A0A173RL85</accession>
<name>A0A173RL85_9FIRM</name>
<sequence length="97" mass="11902">MQTVHFGRWFARAADLQRKNQTWDGWQLNYRSMQQENEFRKEFWKLVPNNARIVYGYDAHRTNELVLAQDMLHERIYSIRGHKEKAEYMKKLNELEV</sequence>
<dbReference type="Proteomes" id="UP000095495">
    <property type="component" value="Unassembled WGS sequence"/>
</dbReference>
<protein>
    <submittedName>
        <fullName evidence="1">Uncharacterized protein</fullName>
    </submittedName>
</protein>
<dbReference type="AlphaFoldDB" id="A0A173RL85"/>
<reference evidence="1 2" key="1">
    <citation type="submission" date="2015-09" db="EMBL/GenBank/DDBJ databases">
        <authorList>
            <consortium name="Pathogen Informatics"/>
        </authorList>
    </citation>
    <scope>NUCLEOTIDE SEQUENCE [LARGE SCALE GENOMIC DNA]</scope>
    <source>
        <strain evidence="1 2">2789STDY5608863</strain>
    </source>
</reference>
<organism evidence="1 2">
    <name type="scientific">Roseburia faecis</name>
    <dbReference type="NCBI Taxonomy" id="301302"/>
    <lineage>
        <taxon>Bacteria</taxon>
        <taxon>Bacillati</taxon>
        <taxon>Bacillota</taxon>
        <taxon>Clostridia</taxon>
        <taxon>Lachnospirales</taxon>
        <taxon>Lachnospiraceae</taxon>
        <taxon>Roseburia</taxon>
    </lineage>
</organism>
<evidence type="ECO:0000313" key="1">
    <source>
        <dbReference type="EMBL" id="CUM78703.1"/>
    </source>
</evidence>
<dbReference type="EMBL" id="CYXV01000002">
    <property type="protein sequence ID" value="CUM78703.1"/>
    <property type="molecule type" value="Genomic_DNA"/>
</dbReference>
<proteinExistence type="predicted"/>